<evidence type="ECO:0000313" key="1">
    <source>
        <dbReference type="EMBL" id="KAK4362686.1"/>
    </source>
</evidence>
<name>A0AAE1S394_9SOLA</name>
<organism evidence="1 2">
    <name type="scientific">Anisodus tanguticus</name>
    <dbReference type="NCBI Taxonomy" id="243964"/>
    <lineage>
        <taxon>Eukaryota</taxon>
        <taxon>Viridiplantae</taxon>
        <taxon>Streptophyta</taxon>
        <taxon>Embryophyta</taxon>
        <taxon>Tracheophyta</taxon>
        <taxon>Spermatophyta</taxon>
        <taxon>Magnoliopsida</taxon>
        <taxon>eudicotyledons</taxon>
        <taxon>Gunneridae</taxon>
        <taxon>Pentapetalae</taxon>
        <taxon>asterids</taxon>
        <taxon>lamiids</taxon>
        <taxon>Solanales</taxon>
        <taxon>Solanaceae</taxon>
        <taxon>Solanoideae</taxon>
        <taxon>Hyoscyameae</taxon>
        <taxon>Anisodus</taxon>
    </lineage>
</organism>
<keyword evidence="2" id="KW-1185">Reference proteome</keyword>
<accession>A0AAE1S394</accession>
<dbReference type="EMBL" id="JAVYJV010000009">
    <property type="protein sequence ID" value="KAK4362686.1"/>
    <property type="molecule type" value="Genomic_DNA"/>
</dbReference>
<dbReference type="Proteomes" id="UP001291623">
    <property type="component" value="Unassembled WGS sequence"/>
</dbReference>
<gene>
    <name evidence="1" type="ORF">RND71_017927</name>
</gene>
<proteinExistence type="predicted"/>
<sequence length="245" mass="27930">MMIAYPGLAVDYPSSDQYKLVSISKLAENYNLFYKLHVLSSERSVLWHAIQLRSNTFSDFAVGSPPVYWRNFLYWFRVDGSVLAFDTKREQAVILDRPEFVDQFDSIYGKILIGHDIHDICLGVAQGLLTLVCIFKKCIVIAAYDYVSSNWRVSHTLDNFVSGPDDLINGFPVLIDSKRVFFLAEPPGTYHDRCEYDIEINGYRKVAVLGRVNYPLRSFQPTLASVHGTPSEIVNTRHLSYSLQS</sequence>
<evidence type="ECO:0000313" key="2">
    <source>
        <dbReference type="Proteomes" id="UP001291623"/>
    </source>
</evidence>
<comment type="caution">
    <text evidence="1">The sequence shown here is derived from an EMBL/GenBank/DDBJ whole genome shotgun (WGS) entry which is preliminary data.</text>
</comment>
<reference evidence="1" key="1">
    <citation type="submission" date="2023-12" db="EMBL/GenBank/DDBJ databases">
        <title>Genome assembly of Anisodus tanguticus.</title>
        <authorList>
            <person name="Wang Y.-J."/>
        </authorList>
    </citation>
    <scope>NUCLEOTIDE SEQUENCE</scope>
    <source>
        <strain evidence="1">KB-2021</strain>
        <tissue evidence="1">Leaf</tissue>
    </source>
</reference>
<protein>
    <submittedName>
        <fullName evidence="1">Uncharacterized protein</fullName>
    </submittedName>
</protein>
<dbReference type="AlphaFoldDB" id="A0AAE1S394"/>